<proteinExistence type="predicted"/>
<dbReference type="PANTHER" id="PTHR10434:SF64">
    <property type="entry name" value="1-ACYL-SN-GLYCEROL-3-PHOSPHATE ACYLTRANSFERASE-RELATED"/>
    <property type="match status" value="1"/>
</dbReference>
<evidence type="ECO:0000256" key="5">
    <source>
        <dbReference type="ARBA" id="ARBA00023315"/>
    </source>
</evidence>
<sequence>MTVRVHPRAPWTGWAPTSPCGPDCRPVERGPVAALPLVAWRMVALVAVVLATLVMAPFVPPSARVRWLRARCAAALRASGVRLRVTGSVAGGGVLLVSNHMSWIEILGVGAVHPVRMIAKLEVRDWPLIGGVAARSGALFVDRAGLRSLPATVAATADALRAGDVVGVFPEGTTWCGAAAGEFRRAAFQAAIDAGAPVVPVAVVLRPPGGAPTADATFIGEETLWDALMRVLRMPALECSLTVLPPLAPGADRKDLARRAAEAVASVTGVPHPVSGAPRTTAPAVAA</sequence>
<protein>
    <submittedName>
        <fullName evidence="8">Lysophospholipid acyltransferase family protein</fullName>
    </submittedName>
</protein>
<evidence type="ECO:0000256" key="3">
    <source>
        <dbReference type="ARBA" id="ARBA00022679"/>
    </source>
</evidence>
<keyword evidence="9" id="KW-1185">Reference proteome</keyword>
<evidence type="ECO:0000313" key="8">
    <source>
        <dbReference type="EMBL" id="MFD1532097.1"/>
    </source>
</evidence>
<comment type="caution">
    <text evidence="8">The sequence shown here is derived from an EMBL/GenBank/DDBJ whole genome shotgun (WGS) entry which is preliminary data.</text>
</comment>
<gene>
    <name evidence="8" type="ORF">ACFSCY_21945</name>
</gene>
<keyword evidence="6" id="KW-1133">Transmembrane helix</keyword>
<evidence type="ECO:0000259" key="7">
    <source>
        <dbReference type="SMART" id="SM00563"/>
    </source>
</evidence>
<keyword evidence="6" id="KW-0472">Membrane</keyword>
<dbReference type="RefSeq" id="WP_343980630.1">
    <property type="nucleotide sequence ID" value="NZ_BAAAJG010000012.1"/>
</dbReference>
<organism evidence="8 9">
    <name type="scientific">Pseudonocardia aurantiaca</name>
    <dbReference type="NCBI Taxonomy" id="75290"/>
    <lineage>
        <taxon>Bacteria</taxon>
        <taxon>Bacillati</taxon>
        <taxon>Actinomycetota</taxon>
        <taxon>Actinomycetes</taxon>
        <taxon>Pseudonocardiales</taxon>
        <taxon>Pseudonocardiaceae</taxon>
        <taxon>Pseudonocardia</taxon>
    </lineage>
</organism>
<accession>A0ABW4FNV3</accession>
<reference evidence="9" key="1">
    <citation type="journal article" date="2019" name="Int. J. Syst. Evol. Microbiol.">
        <title>The Global Catalogue of Microorganisms (GCM) 10K type strain sequencing project: providing services to taxonomists for standard genome sequencing and annotation.</title>
        <authorList>
            <consortium name="The Broad Institute Genomics Platform"/>
            <consortium name="The Broad Institute Genome Sequencing Center for Infectious Disease"/>
            <person name="Wu L."/>
            <person name="Ma J."/>
        </authorList>
    </citation>
    <scope>NUCLEOTIDE SEQUENCE [LARGE SCALE GENOMIC DNA]</scope>
    <source>
        <strain evidence="9">JCM 12165</strain>
    </source>
</reference>
<keyword evidence="3" id="KW-0808">Transferase</keyword>
<dbReference type="SUPFAM" id="SSF69593">
    <property type="entry name" value="Glycerol-3-phosphate (1)-acyltransferase"/>
    <property type="match status" value="1"/>
</dbReference>
<name>A0ABW4FNV3_9PSEU</name>
<evidence type="ECO:0000313" key="9">
    <source>
        <dbReference type="Proteomes" id="UP001597145"/>
    </source>
</evidence>
<dbReference type="PANTHER" id="PTHR10434">
    <property type="entry name" value="1-ACYL-SN-GLYCEROL-3-PHOSPHATE ACYLTRANSFERASE"/>
    <property type="match status" value="1"/>
</dbReference>
<dbReference type="GO" id="GO:0016746">
    <property type="term" value="F:acyltransferase activity"/>
    <property type="evidence" value="ECO:0007669"/>
    <property type="project" value="UniProtKB-KW"/>
</dbReference>
<keyword evidence="4" id="KW-0443">Lipid metabolism</keyword>
<keyword evidence="6" id="KW-0812">Transmembrane</keyword>
<feature type="domain" description="Phospholipid/glycerol acyltransferase" evidence="7">
    <location>
        <begin position="94"/>
        <end position="206"/>
    </location>
</feature>
<dbReference type="SMART" id="SM00563">
    <property type="entry name" value="PlsC"/>
    <property type="match status" value="1"/>
</dbReference>
<evidence type="ECO:0000256" key="1">
    <source>
        <dbReference type="ARBA" id="ARBA00005189"/>
    </source>
</evidence>
<keyword evidence="2" id="KW-0444">Lipid biosynthesis</keyword>
<dbReference type="EMBL" id="JBHUCP010000017">
    <property type="protein sequence ID" value="MFD1532097.1"/>
    <property type="molecule type" value="Genomic_DNA"/>
</dbReference>
<evidence type="ECO:0000256" key="4">
    <source>
        <dbReference type="ARBA" id="ARBA00023098"/>
    </source>
</evidence>
<dbReference type="Pfam" id="PF01553">
    <property type="entry name" value="Acyltransferase"/>
    <property type="match status" value="1"/>
</dbReference>
<dbReference type="Proteomes" id="UP001597145">
    <property type="component" value="Unassembled WGS sequence"/>
</dbReference>
<evidence type="ECO:0000256" key="2">
    <source>
        <dbReference type="ARBA" id="ARBA00022516"/>
    </source>
</evidence>
<keyword evidence="5 8" id="KW-0012">Acyltransferase</keyword>
<evidence type="ECO:0000256" key="6">
    <source>
        <dbReference type="SAM" id="Phobius"/>
    </source>
</evidence>
<dbReference type="CDD" id="cd07989">
    <property type="entry name" value="LPLAT_AGPAT-like"/>
    <property type="match status" value="1"/>
</dbReference>
<feature type="transmembrane region" description="Helical" evidence="6">
    <location>
        <begin position="38"/>
        <end position="59"/>
    </location>
</feature>
<comment type="pathway">
    <text evidence="1">Lipid metabolism.</text>
</comment>
<dbReference type="InterPro" id="IPR002123">
    <property type="entry name" value="Plipid/glycerol_acylTrfase"/>
</dbReference>